<dbReference type="InterPro" id="IPR002347">
    <property type="entry name" value="SDR_fam"/>
</dbReference>
<proteinExistence type="inferred from homology"/>
<dbReference type="Gene3D" id="3.40.50.720">
    <property type="entry name" value="NAD(P)-binding Rossmann-like Domain"/>
    <property type="match status" value="1"/>
</dbReference>
<evidence type="ECO:0000256" key="1">
    <source>
        <dbReference type="ARBA" id="ARBA00006484"/>
    </source>
</evidence>
<dbReference type="NCBIfam" id="NF005559">
    <property type="entry name" value="PRK07231.1"/>
    <property type="match status" value="1"/>
</dbReference>
<dbReference type="CDD" id="cd05233">
    <property type="entry name" value="SDR_c"/>
    <property type="match status" value="1"/>
</dbReference>
<dbReference type="Pfam" id="PF13561">
    <property type="entry name" value="adh_short_C2"/>
    <property type="match status" value="1"/>
</dbReference>
<dbReference type="PRINTS" id="PR00081">
    <property type="entry name" value="GDHRDH"/>
</dbReference>
<dbReference type="NCBIfam" id="NF005681">
    <property type="entry name" value="PRK07478.1"/>
    <property type="match status" value="1"/>
</dbReference>
<accession>A0ABR6Y8S1</accession>
<dbReference type="RefSeq" id="WP_186941034.1">
    <property type="nucleotide sequence ID" value="NZ_JACOGA010000004.1"/>
</dbReference>
<comment type="similarity">
    <text evidence="1">Belongs to the short-chain dehydrogenases/reductases (SDR) family.</text>
</comment>
<comment type="caution">
    <text evidence="5">The sequence shown here is derived from an EMBL/GenBank/DDBJ whole genome shotgun (WGS) entry which is preliminary data.</text>
</comment>
<evidence type="ECO:0000313" key="5">
    <source>
        <dbReference type="EMBL" id="MBC3872987.1"/>
    </source>
</evidence>
<evidence type="ECO:0000313" key="6">
    <source>
        <dbReference type="Proteomes" id="UP000624279"/>
    </source>
</evidence>
<reference evidence="5 6" key="1">
    <citation type="submission" date="2020-08" db="EMBL/GenBank/DDBJ databases">
        <title>Novel species isolated from subtropical streams in China.</title>
        <authorList>
            <person name="Lu H."/>
        </authorList>
    </citation>
    <scope>NUCLEOTIDE SEQUENCE [LARGE SCALE GENOMIC DNA]</scope>
    <source>
        <strain evidence="5 6">LX15W</strain>
    </source>
</reference>
<keyword evidence="6" id="KW-1185">Reference proteome</keyword>
<name>A0ABR6Y8S1_9BURK</name>
<dbReference type="PRINTS" id="PR00080">
    <property type="entry name" value="SDRFAMILY"/>
</dbReference>
<gene>
    <name evidence="5" type="ORF">H8K55_05270</name>
</gene>
<sequence>MTTLTGKIALITGASSGIGYATAKLFANQGAQLVLAGRDSTKLNQLVQEIHASGGQAIAQAGDVRDEEYSEALVNLALGEFGGLDIAFNNAGILGRMGATPELTLADWEFTLQTNLSSAFLGAKYQLPAMLARGAGSLIFTSSFVGYTVGFPGMAAYAASKAGLIGLTQALAIEFGTRGVRVNALLPGGTDTPMGASITATPEARSAIENLHGLKRLANPDEIAKSALYLASDASSFTTGTALLVDGGISINRA</sequence>
<evidence type="ECO:0000259" key="4">
    <source>
        <dbReference type="SMART" id="SM00822"/>
    </source>
</evidence>
<organism evidence="5 6">
    <name type="scientific">Undibacterium flavidum</name>
    <dbReference type="NCBI Taxonomy" id="2762297"/>
    <lineage>
        <taxon>Bacteria</taxon>
        <taxon>Pseudomonadati</taxon>
        <taxon>Pseudomonadota</taxon>
        <taxon>Betaproteobacteria</taxon>
        <taxon>Burkholderiales</taxon>
        <taxon>Oxalobacteraceae</taxon>
        <taxon>Undibacterium</taxon>
    </lineage>
</organism>
<keyword evidence="3" id="KW-0520">NAD</keyword>
<dbReference type="EMBL" id="JACOGA010000004">
    <property type="protein sequence ID" value="MBC3872987.1"/>
    <property type="molecule type" value="Genomic_DNA"/>
</dbReference>
<feature type="domain" description="Ketoreductase" evidence="4">
    <location>
        <begin position="7"/>
        <end position="223"/>
    </location>
</feature>
<evidence type="ECO:0000256" key="3">
    <source>
        <dbReference type="ARBA" id="ARBA00023027"/>
    </source>
</evidence>
<evidence type="ECO:0000256" key="2">
    <source>
        <dbReference type="ARBA" id="ARBA00023002"/>
    </source>
</evidence>
<dbReference type="SUPFAM" id="SSF51735">
    <property type="entry name" value="NAD(P)-binding Rossmann-fold domains"/>
    <property type="match status" value="1"/>
</dbReference>
<dbReference type="InterPro" id="IPR057326">
    <property type="entry name" value="KR_dom"/>
</dbReference>
<dbReference type="InterPro" id="IPR036291">
    <property type="entry name" value="NAD(P)-bd_dom_sf"/>
</dbReference>
<dbReference type="Proteomes" id="UP000624279">
    <property type="component" value="Unassembled WGS sequence"/>
</dbReference>
<dbReference type="PANTHER" id="PTHR24321">
    <property type="entry name" value="DEHYDROGENASES, SHORT CHAIN"/>
    <property type="match status" value="1"/>
</dbReference>
<dbReference type="SMART" id="SM00822">
    <property type="entry name" value="PKS_KR"/>
    <property type="match status" value="1"/>
</dbReference>
<dbReference type="PANTHER" id="PTHR24321:SF8">
    <property type="entry name" value="ESTRADIOL 17-BETA-DEHYDROGENASE 8-RELATED"/>
    <property type="match status" value="1"/>
</dbReference>
<keyword evidence="2" id="KW-0560">Oxidoreductase</keyword>
<protein>
    <submittedName>
        <fullName evidence="5">SDR family oxidoreductase</fullName>
    </submittedName>
</protein>